<dbReference type="SUPFAM" id="SSF49503">
    <property type="entry name" value="Cupredoxins"/>
    <property type="match status" value="3"/>
</dbReference>
<dbReference type="PANTHER" id="PTHR11709:SF232">
    <property type="entry name" value="STRAW, ISOFORM G"/>
    <property type="match status" value="1"/>
</dbReference>
<gene>
    <name evidence="7" type="ORF">Cfor_06024</name>
</gene>
<evidence type="ECO:0000313" key="7">
    <source>
        <dbReference type="EMBL" id="GFG40746.1"/>
    </source>
</evidence>
<dbReference type="Gene3D" id="2.60.40.420">
    <property type="entry name" value="Cupredoxins - blue copper proteins"/>
    <property type="match status" value="3"/>
</dbReference>
<evidence type="ECO:0000256" key="1">
    <source>
        <dbReference type="ARBA" id="ARBA00010609"/>
    </source>
</evidence>
<evidence type="ECO:0000313" key="8">
    <source>
        <dbReference type="Proteomes" id="UP000502823"/>
    </source>
</evidence>
<organism evidence="7 8">
    <name type="scientific">Coptotermes formosanus</name>
    <name type="common">Formosan subterranean termite</name>
    <dbReference type="NCBI Taxonomy" id="36987"/>
    <lineage>
        <taxon>Eukaryota</taxon>
        <taxon>Metazoa</taxon>
        <taxon>Ecdysozoa</taxon>
        <taxon>Arthropoda</taxon>
        <taxon>Hexapoda</taxon>
        <taxon>Insecta</taxon>
        <taxon>Pterygota</taxon>
        <taxon>Neoptera</taxon>
        <taxon>Polyneoptera</taxon>
        <taxon>Dictyoptera</taxon>
        <taxon>Blattodea</taxon>
        <taxon>Blattoidea</taxon>
        <taxon>Termitoidae</taxon>
        <taxon>Rhinotermitidae</taxon>
        <taxon>Coptotermes</taxon>
    </lineage>
</organism>
<dbReference type="InterPro" id="IPR045087">
    <property type="entry name" value="Cu-oxidase_fam"/>
</dbReference>
<protein>
    <recommendedName>
        <fullName evidence="9">Laccase</fullName>
    </recommendedName>
</protein>
<dbReference type="CDD" id="cd13858">
    <property type="entry name" value="CuRO_1_tcLCC2_insect_like"/>
    <property type="match status" value="1"/>
</dbReference>
<dbReference type="GO" id="GO:0016491">
    <property type="term" value="F:oxidoreductase activity"/>
    <property type="evidence" value="ECO:0007669"/>
    <property type="project" value="UniProtKB-KW"/>
</dbReference>
<dbReference type="CDD" id="cd13884">
    <property type="entry name" value="CuRO_2_tcLCC_insect_like"/>
    <property type="match status" value="1"/>
</dbReference>
<dbReference type="Pfam" id="PF00394">
    <property type="entry name" value="Cu-oxidase"/>
    <property type="match status" value="1"/>
</dbReference>
<dbReference type="InterPro" id="IPR033138">
    <property type="entry name" value="Cu_oxidase_CS"/>
</dbReference>
<evidence type="ECO:0000259" key="5">
    <source>
        <dbReference type="Pfam" id="PF07731"/>
    </source>
</evidence>
<dbReference type="PROSITE" id="PS00080">
    <property type="entry name" value="MULTICOPPER_OXIDASE2"/>
    <property type="match status" value="1"/>
</dbReference>
<dbReference type="AlphaFoldDB" id="A0A6L2Q7P9"/>
<dbReference type="PANTHER" id="PTHR11709">
    <property type="entry name" value="MULTI-COPPER OXIDASE"/>
    <property type="match status" value="1"/>
</dbReference>
<dbReference type="InterPro" id="IPR002355">
    <property type="entry name" value="Cu_oxidase_Cu_BS"/>
</dbReference>
<evidence type="ECO:0000256" key="3">
    <source>
        <dbReference type="ARBA" id="ARBA00023002"/>
    </source>
</evidence>
<dbReference type="Pfam" id="PF07731">
    <property type="entry name" value="Cu-oxidase_2"/>
    <property type="match status" value="1"/>
</dbReference>
<evidence type="ECO:0000256" key="2">
    <source>
        <dbReference type="ARBA" id="ARBA00022723"/>
    </source>
</evidence>
<dbReference type="InParanoid" id="A0A6L2Q7P9"/>
<evidence type="ECO:0000259" key="6">
    <source>
        <dbReference type="Pfam" id="PF07732"/>
    </source>
</evidence>
<evidence type="ECO:0000259" key="4">
    <source>
        <dbReference type="Pfam" id="PF00394"/>
    </source>
</evidence>
<dbReference type="GO" id="GO:0005886">
    <property type="term" value="C:plasma membrane"/>
    <property type="evidence" value="ECO:0007669"/>
    <property type="project" value="TreeGrafter"/>
</dbReference>
<dbReference type="EMBL" id="BLKM01002586">
    <property type="protein sequence ID" value="GFG40746.1"/>
    <property type="molecule type" value="Genomic_DNA"/>
</dbReference>
<dbReference type="FunFam" id="2.60.40.420:FF:000045">
    <property type="entry name" value="Laccase 2"/>
    <property type="match status" value="1"/>
</dbReference>
<accession>A0A6L2Q7P9</accession>
<keyword evidence="3" id="KW-0560">Oxidoreductase</keyword>
<feature type="domain" description="Plastocyanin-like" evidence="4">
    <location>
        <begin position="222"/>
        <end position="372"/>
    </location>
</feature>
<sequence length="673" mass="75337">MDKESLCFLRGIEKKEQAVQESVLLRIVPSDVQRYLQPSLVSDSDYFSDISCYRPCEDGAPPRICYYKWELSNYKTMGPACRSCPANLTACYRNQCITADGYERGILTVNHQIPGPSIQVCLGDRIIVDVVNKLPGQSTTIHWHGVQQKGTPHMDGVPMVTQCPITEHTTFRYDFIASQIGTLYWHSHSGVQKQDGLQGALVIRTPESLDPNSHLYDYDLASHVVFISDWTRSAATEHVPGLQTHDKFQYPDSILLNGRGRNMVDVFCPETPYNVFRVKQGKKYRFRLVGGTCTSCAYRFSIEQHTLLIIAVDGSPVEPVRVNSVDIYGGERYDFVLEASGMPRSYWIHVKSIGNCEELQVYTLGILRYNGAKFNTLTDPGYKANPGGKVMNVFNGTCSNRNIGVCIDQLVSLYPVPPRITNREPDVTFKLTFGFHQFSVDDLFQPGKYESYFEPRDNILLSSVVNNISFQFPSSPLLSQRGDISQSVFCPIGCDGTPRCPLGSEDFCKCLHVIRIPLHAVAQFILIDKGKRGGSINHPFHMHGYYFSVIAMGKFKNGQNEDNIIEDLRRGTLKISKSPAFKDTIAVPASGYSVIRILADNPGYWFFHCHVLYHAGAGMALVLQVGEDGDMPRPPAGFPKCGDFVPPVFSPAERTFPSYNLSNSILSSAWYRL</sequence>
<dbReference type="PROSITE" id="PS00079">
    <property type="entry name" value="MULTICOPPER_OXIDASE1"/>
    <property type="match status" value="1"/>
</dbReference>
<proteinExistence type="inferred from homology"/>
<keyword evidence="8" id="KW-1185">Reference proteome</keyword>
<reference evidence="8" key="1">
    <citation type="submission" date="2020-01" db="EMBL/GenBank/DDBJ databases">
        <title>Draft genome sequence of the Termite Coptotermes fromosanus.</title>
        <authorList>
            <person name="Itakura S."/>
            <person name="Yosikawa Y."/>
            <person name="Umezawa K."/>
        </authorList>
    </citation>
    <scope>NUCLEOTIDE SEQUENCE [LARGE SCALE GENOMIC DNA]</scope>
</reference>
<feature type="domain" description="Plastocyanin-like" evidence="6">
    <location>
        <begin position="97"/>
        <end position="207"/>
    </location>
</feature>
<dbReference type="InterPro" id="IPR008972">
    <property type="entry name" value="Cupredoxin"/>
</dbReference>
<dbReference type="InterPro" id="IPR001117">
    <property type="entry name" value="Cu-oxidase_2nd"/>
</dbReference>
<dbReference type="InterPro" id="IPR011707">
    <property type="entry name" value="Cu-oxidase-like_N"/>
</dbReference>
<comment type="caution">
    <text evidence="7">The sequence shown here is derived from an EMBL/GenBank/DDBJ whole genome shotgun (WGS) entry which is preliminary data.</text>
</comment>
<feature type="domain" description="Plastocyanin-like" evidence="5">
    <location>
        <begin position="503"/>
        <end position="627"/>
    </location>
</feature>
<dbReference type="FunFam" id="2.60.40.420:FF:000031">
    <property type="entry name" value="Laccase-2 isoform A"/>
    <property type="match status" value="1"/>
</dbReference>
<dbReference type="CDD" id="cd13905">
    <property type="entry name" value="CuRO_3_tcLLC2_insect_like"/>
    <property type="match status" value="1"/>
</dbReference>
<evidence type="ECO:0008006" key="9">
    <source>
        <dbReference type="Google" id="ProtNLM"/>
    </source>
</evidence>
<name>A0A6L2Q7P9_COPFO</name>
<comment type="similarity">
    <text evidence="1">Belongs to the multicopper oxidase family.</text>
</comment>
<dbReference type="GO" id="GO:0005507">
    <property type="term" value="F:copper ion binding"/>
    <property type="evidence" value="ECO:0007669"/>
    <property type="project" value="InterPro"/>
</dbReference>
<keyword evidence="2" id="KW-0479">Metal-binding</keyword>
<dbReference type="Pfam" id="PF07732">
    <property type="entry name" value="Cu-oxidase_3"/>
    <property type="match status" value="1"/>
</dbReference>
<dbReference type="Proteomes" id="UP000502823">
    <property type="component" value="Unassembled WGS sequence"/>
</dbReference>
<dbReference type="GO" id="GO:0006826">
    <property type="term" value="P:iron ion transport"/>
    <property type="evidence" value="ECO:0007669"/>
    <property type="project" value="TreeGrafter"/>
</dbReference>
<dbReference type="InterPro" id="IPR011706">
    <property type="entry name" value="Cu-oxidase_C"/>
</dbReference>
<dbReference type="OrthoDB" id="2121828at2759"/>